<comment type="caution">
    <text evidence="1">The sequence shown here is derived from an EMBL/GenBank/DDBJ whole genome shotgun (WGS) entry which is preliminary data.</text>
</comment>
<dbReference type="AlphaFoldDB" id="A0A4U5JSN5"/>
<organism evidence="1 2">
    <name type="scientific">Luteimonas gilva</name>
    <dbReference type="NCBI Taxonomy" id="2572684"/>
    <lineage>
        <taxon>Bacteria</taxon>
        <taxon>Pseudomonadati</taxon>
        <taxon>Pseudomonadota</taxon>
        <taxon>Gammaproteobacteria</taxon>
        <taxon>Lysobacterales</taxon>
        <taxon>Lysobacteraceae</taxon>
        <taxon>Luteimonas</taxon>
    </lineage>
</organism>
<accession>A0A4U5JSN5</accession>
<name>A0A4U5JSN5_9GAMM</name>
<evidence type="ECO:0000313" key="2">
    <source>
        <dbReference type="Proteomes" id="UP000308707"/>
    </source>
</evidence>
<proteinExistence type="predicted"/>
<sequence length="207" mass="23149">MRALTAYPTDRPLPLRGEGEPKLAASALGIEAEQVAAFDALLHELHPGAERVDGATISRLAAWLTSLPPAEARAALDERLSRIEELRAMVDDPDWDCAEADCANVRRLLRYLDQTDDLIPDTIPLLGKLDDVLLLELAWPAVSDEAEEYRDFVQYRETAHPGGDGAQRRAAWIADRMAELSMLRQQMRANDGLHLNDGRRETRFRVV</sequence>
<reference evidence="1 2" key="1">
    <citation type="submission" date="2019-04" db="EMBL/GenBank/DDBJ databases">
        <title>Reference strain of H23.</title>
        <authorList>
            <person name="Luo X."/>
        </authorList>
    </citation>
    <scope>NUCLEOTIDE SEQUENCE [LARGE SCALE GENOMIC DNA]</scope>
    <source>
        <strain evidence="1 2">H23</strain>
    </source>
</reference>
<dbReference type="EMBL" id="SZUA01000001">
    <property type="protein sequence ID" value="TKR32822.1"/>
    <property type="molecule type" value="Genomic_DNA"/>
</dbReference>
<protein>
    <recommendedName>
        <fullName evidence="3">DUF1232 domain-containing protein</fullName>
    </recommendedName>
</protein>
<dbReference type="OrthoDB" id="6023226at2"/>
<evidence type="ECO:0000313" key="1">
    <source>
        <dbReference type="EMBL" id="TKR32822.1"/>
    </source>
</evidence>
<dbReference type="RefSeq" id="WP_137265031.1">
    <property type="nucleotide sequence ID" value="NZ_SZUA01000001.1"/>
</dbReference>
<dbReference type="Proteomes" id="UP000308707">
    <property type="component" value="Unassembled WGS sequence"/>
</dbReference>
<gene>
    <name evidence="1" type="ORF">FCE95_00345</name>
</gene>
<evidence type="ECO:0008006" key="3">
    <source>
        <dbReference type="Google" id="ProtNLM"/>
    </source>
</evidence>
<keyword evidence="2" id="KW-1185">Reference proteome</keyword>